<comment type="caution">
    <text evidence="1">The sequence shown here is derived from an EMBL/GenBank/DDBJ whole genome shotgun (WGS) entry which is preliminary data.</text>
</comment>
<sequence>MERKIKMRKAMFFDIDGTIWDGRQWIPDSTREAFRLLKKQGHYLFISSGRTRIFIPDKALMPLGFDGVLAGCGTYGEFQKEVKFYHRIPLEEIQRVNEILRDLGAAYILEGRRLLYLDEERFTEESSFSQKIKKTLGKNLVRVTGNEDSLEVSKFCVNYMKDKERQKELEREVGKDYTIIYREGTFMEVVPRGFNKATGIQEICSILDIAPEETYSFGDSTNDLDMLEYTAHSIAMGDGMQQARDAAEYVTAPLAEDGIYQACKHYGLI</sequence>
<reference evidence="1" key="1">
    <citation type="submission" date="2019-04" db="EMBL/GenBank/DDBJ databases">
        <title>Microbes associate with the intestines of laboratory mice.</title>
        <authorList>
            <person name="Navarre W."/>
            <person name="Wong E."/>
            <person name="Huang K."/>
            <person name="Tropini C."/>
            <person name="Ng K."/>
            <person name="Yu B."/>
        </authorList>
    </citation>
    <scope>NUCLEOTIDE SEQUENCE</scope>
    <source>
        <strain evidence="1">NM01_1-7b</strain>
    </source>
</reference>
<proteinExistence type="predicted"/>
<keyword evidence="2" id="KW-1185">Reference proteome</keyword>
<dbReference type="EMBL" id="SRYA01000005">
    <property type="protein sequence ID" value="TGY97693.1"/>
    <property type="molecule type" value="Genomic_DNA"/>
</dbReference>
<gene>
    <name evidence="1" type="ORF">E5329_03560</name>
</gene>
<dbReference type="Proteomes" id="UP000304953">
    <property type="component" value="Unassembled WGS sequence"/>
</dbReference>
<evidence type="ECO:0000313" key="2">
    <source>
        <dbReference type="Proteomes" id="UP000304953"/>
    </source>
</evidence>
<name>A0AC61RZS5_9FIRM</name>
<protein>
    <submittedName>
        <fullName evidence="1">Cof-type HAD-IIB family hydrolase</fullName>
    </submittedName>
</protein>
<accession>A0AC61RZS5</accession>
<evidence type="ECO:0000313" key="1">
    <source>
        <dbReference type="EMBL" id="TGY97693.1"/>
    </source>
</evidence>
<keyword evidence="1" id="KW-0378">Hydrolase</keyword>
<organism evidence="1 2">
    <name type="scientific">Petralouisia muris</name>
    <dbReference type="NCBI Taxonomy" id="3032872"/>
    <lineage>
        <taxon>Bacteria</taxon>
        <taxon>Bacillati</taxon>
        <taxon>Bacillota</taxon>
        <taxon>Clostridia</taxon>
        <taxon>Lachnospirales</taxon>
        <taxon>Lachnospiraceae</taxon>
        <taxon>Petralouisia</taxon>
    </lineage>
</organism>